<accession>A0A9N9IS28</accession>
<protein>
    <submittedName>
        <fullName evidence="4">17926_t:CDS:1</fullName>
    </submittedName>
</protein>
<dbReference type="PROSITE" id="PS50297">
    <property type="entry name" value="ANK_REP_REGION"/>
    <property type="match status" value="2"/>
</dbReference>
<gene>
    <name evidence="4" type="ORF">RFULGI_LOCUS13252</name>
</gene>
<evidence type="ECO:0000256" key="1">
    <source>
        <dbReference type="ARBA" id="ARBA00022737"/>
    </source>
</evidence>
<sequence>GTSLLQNAVISGNIQMVKKLIQEYRCSITHKDKLGRQAIHNASMIGDLNMFKLLVETGCNVNEKDEWDGWTSLHHACKEGHINVVSYLVNECGADVDLRDKHSRCALEI</sequence>
<dbReference type="EMBL" id="CAJVPZ010034190">
    <property type="protein sequence ID" value="CAG8746200.1"/>
    <property type="molecule type" value="Genomic_DNA"/>
</dbReference>
<feature type="non-terminal residue" evidence="4">
    <location>
        <position position="109"/>
    </location>
</feature>
<evidence type="ECO:0000313" key="4">
    <source>
        <dbReference type="EMBL" id="CAG8746200.1"/>
    </source>
</evidence>
<dbReference type="Pfam" id="PF12796">
    <property type="entry name" value="Ank_2"/>
    <property type="match status" value="1"/>
</dbReference>
<feature type="repeat" description="ANK" evidence="3">
    <location>
        <begin position="34"/>
        <end position="66"/>
    </location>
</feature>
<reference evidence="4" key="1">
    <citation type="submission" date="2021-06" db="EMBL/GenBank/DDBJ databases">
        <authorList>
            <person name="Kallberg Y."/>
            <person name="Tangrot J."/>
            <person name="Rosling A."/>
        </authorList>
    </citation>
    <scope>NUCLEOTIDE SEQUENCE</scope>
    <source>
        <strain evidence="4">IN212</strain>
    </source>
</reference>
<dbReference type="SMART" id="SM00248">
    <property type="entry name" value="ANK"/>
    <property type="match status" value="3"/>
</dbReference>
<dbReference type="OrthoDB" id="539213at2759"/>
<dbReference type="Proteomes" id="UP000789396">
    <property type="component" value="Unassembled WGS sequence"/>
</dbReference>
<evidence type="ECO:0000256" key="3">
    <source>
        <dbReference type="PROSITE-ProRule" id="PRU00023"/>
    </source>
</evidence>
<dbReference type="PANTHER" id="PTHR24198:SF165">
    <property type="entry name" value="ANKYRIN REPEAT-CONTAINING PROTEIN-RELATED"/>
    <property type="match status" value="1"/>
</dbReference>
<feature type="repeat" description="ANK" evidence="3">
    <location>
        <begin position="68"/>
        <end position="101"/>
    </location>
</feature>
<dbReference type="Gene3D" id="1.25.40.20">
    <property type="entry name" value="Ankyrin repeat-containing domain"/>
    <property type="match status" value="1"/>
</dbReference>
<evidence type="ECO:0000256" key="2">
    <source>
        <dbReference type="ARBA" id="ARBA00023043"/>
    </source>
</evidence>
<name>A0A9N9IS28_9GLOM</name>
<comment type="caution">
    <text evidence="4">The sequence shown here is derived from an EMBL/GenBank/DDBJ whole genome shotgun (WGS) entry which is preliminary data.</text>
</comment>
<organism evidence="4 5">
    <name type="scientific">Racocetra fulgida</name>
    <dbReference type="NCBI Taxonomy" id="60492"/>
    <lineage>
        <taxon>Eukaryota</taxon>
        <taxon>Fungi</taxon>
        <taxon>Fungi incertae sedis</taxon>
        <taxon>Mucoromycota</taxon>
        <taxon>Glomeromycotina</taxon>
        <taxon>Glomeromycetes</taxon>
        <taxon>Diversisporales</taxon>
        <taxon>Gigasporaceae</taxon>
        <taxon>Racocetra</taxon>
    </lineage>
</organism>
<feature type="non-terminal residue" evidence="4">
    <location>
        <position position="1"/>
    </location>
</feature>
<keyword evidence="2 3" id="KW-0040">ANK repeat</keyword>
<proteinExistence type="predicted"/>
<dbReference type="AlphaFoldDB" id="A0A9N9IS28"/>
<dbReference type="PANTHER" id="PTHR24198">
    <property type="entry name" value="ANKYRIN REPEAT AND PROTEIN KINASE DOMAIN-CONTAINING PROTEIN"/>
    <property type="match status" value="1"/>
</dbReference>
<evidence type="ECO:0000313" key="5">
    <source>
        <dbReference type="Proteomes" id="UP000789396"/>
    </source>
</evidence>
<dbReference type="InterPro" id="IPR002110">
    <property type="entry name" value="Ankyrin_rpt"/>
</dbReference>
<keyword evidence="1" id="KW-0677">Repeat</keyword>
<dbReference type="InterPro" id="IPR036770">
    <property type="entry name" value="Ankyrin_rpt-contain_sf"/>
</dbReference>
<keyword evidence="5" id="KW-1185">Reference proteome</keyword>
<dbReference type="PROSITE" id="PS50088">
    <property type="entry name" value="ANK_REPEAT"/>
    <property type="match status" value="2"/>
</dbReference>
<dbReference type="SUPFAM" id="SSF48403">
    <property type="entry name" value="Ankyrin repeat"/>
    <property type="match status" value="1"/>
</dbReference>